<feature type="region of interest" description="Disordered" evidence="1">
    <location>
        <begin position="48"/>
        <end position="82"/>
    </location>
</feature>
<dbReference type="EMBL" id="KZ346101">
    <property type="protein sequence ID" value="PIO70958.1"/>
    <property type="molecule type" value="Genomic_DNA"/>
</dbReference>
<name>A0A2G9UL13_TELCI</name>
<dbReference type="AlphaFoldDB" id="A0A2G9UL13"/>
<accession>A0A2G9UL13</accession>
<feature type="region of interest" description="Disordered" evidence="1">
    <location>
        <begin position="133"/>
        <end position="163"/>
    </location>
</feature>
<keyword evidence="3" id="KW-1185">Reference proteome</keyword>
<organism evidence="2 3">
    <name type="scientific">Teladorsagia circumcincta</name>
    <name type="common">Brown stomach worm</name>
    <name type="synonym">Ostertagia circumcincta</name>
    <dbReference type="NCBI Taxonomy" id="45464"/>
    <lineage>
        <taxon>Eukaryota</taxon>
        <taxon>Metazoa</taxon>
        <taxon>Ecdysozoa</taxon>
        <taxon>Nematoda</taxon>
        <taxon>Chromadorea</taxon>
        <taxon>Rhabditida</taxon>
        <taxon>Rhabditina</taxon>
        <taxon>Rhabditomorpha</taxon>
        <taxon>Strongyloidea</taxon>
        <taxon>Trichostrongylidae</taxon>
        <taxon>Teladorsagia</taxon>
    </lineage>
</organism>
<reference evidence="2 3" key="1">
    <citation type="submission" date="2015-09" db="EMBL/GenBank/DDBJ databases">
        <title>Draft genome of the parasitic nematode Teladorsagia circumcincta isolate WARC Sus (inbred).</title>
        <authorList>
            <person name="Mitreva M."/>
        </authorList>
    </citation>
    <scope>NUCLEOTIDE SEQUENCE [LARGE SCALE GENOMIC DNA]</scope>
    <source>
        <strain evidence="2 3">S</strain>
    </source>
</reference>
<gene>
    <name evidence="2" type="ORF">TELCIR_07160</name>
</gene>
<dbReference type="OrthoDB" id="5812787at2759"/>
<dbReference type="Proteomes" id="UP000230423">
    <property type="component" value="Unassembled WGS sequence"/>
</dbReference>
<protein>
    <recommendedName>
        <fullName evidence="4">MADF domain-containing protein</fullName>
    </recommendedName>
</protein>
<feature type="compositionally biased region" description="Basic and acidic residues" evidence="1">
    <location>
        <begin position="69"/>
        <end position="82"/>
    </location>
</feature>
<proteinExistence type="predicted"/>
<evidence type="ECO:0000256" key="1">
    <source>
        <dbReference type="SAM" id="MobiDB-lite"/>
    </source>
</evidence>
<sequence length="233" mass="26054">MKQLKDQFSRENKMFEDHSSKWQFYDEMRFLNLEETLRPPFTALQPQSVGATIAESPSPEQEGDLQLDNGRDASRDRGSSLDVEVKVEEIEPFGDLSLFSGKPGTVVSSSDMVLSEPTVDELLRLTTYPATKKRRHTDVVNGESHEQPCPEAPNGGQKKTEKASTDAAKRGRCGCHFEDDCFKESLLEMVKAQKEYFKIAAEAQKEQLRLFSALGDVLNQVSAKLLAPTPGQR</sequence>
<evidence type="ECO:0008006" key="4">
    <source>
        <dbReference type="Google" id="ProtNLM"/>
    </source>
</evidence>
<evidence type="ECO:0000313" key="2">
    <source>
        <dbReference type="EMBL" id="PIO70958.1"/>
    </source>
</evidence>
<evidence type="ECO:0000313" key="3">
    <source>
        <dbReference type="Proteomes" id="UP000230423"/>
    </source>
</evidence>